<keyword evidence="5" id="KW-1185">Reference proteome</keyword>
<feature type="region of interest" description="Disordered" evidence="1">
    <location>
        <begin position="186"/>
        <end position="205"/>
    </location>
</feature>
<reference evidence="4" key="1">
    <citation type="submission" date="2021-03" db="EMBL/GenBank/DDBJ databases">
        <title>Whole genome shotgun sequence of Actinoplanes auranticolor NBRC 12245.</title>
        <authorList>
            <person name="Komaki H."/>
            <person name="Tamura T."/>
        </authorList>
    </citation>
    <scope>NUCLEOTIDE SEQUENCE</scope>
    <source>
        <strain evidence="4">NBRC 12245</strain>
    </source>
</reference>
<feature type="domain" description="Bacterial transcriptional activator" evidence="3">
    <location>
        <begin position="480"/>
        <end position="598"/>
    </location>
</feature>
<keyword evidence="2" id="KW-0472">Membrane</keyword>
<dbReference type="Proteomes" id="UP000681340">
    <property type="component" value="Unassembled WGS sequence"/>
</dbReference>
<dbReference type="InterPro" id="IPR036388">
    <property type="entry name" value="WH-like_DNA-bd_sf"/>
</dbReference>
<dbReference type="InterPro" id="IPR051677">
    <property type="entry name" value="AfsR-DnrI-RedD_regulator"/>
</dbReference>
<dbReference type="InterPro" id="IPR011990">
    <property type="entry name" value="TPR-like_helical_dom_sf"/>
</dbReference>
<accession>A0A919SIG1</accession>
<feature type="transmembrane region" description="Helical" evidence="2">
    <location>
        <begin position="50"/>
        <end position="71"/>
    </location>
</feature>
<protein>
    <recommendedName>
        <fullName evidence="3">Bacterial transcriptional activator domain-containing protein</fullName>
    </recommendedName>
</protein>
<evidence type="ECO:0000313" key="5">
    <source>
        <dbReference type="Proteomes" id="UP000681340"/>
    </source>
</evidence>
<dbReference type="Gene3D" id="1.10.10.10">
    <property type="entry name" value="Winged helix-like DNA-binding domain superfamily/Winged helix DNA-binding domain"/>
    <property type="match status" value="1"/>
</dbReference>
<dbReference type="InterPro" id="IPR005158">
    <property type="entry name" value="BTAD"/>
</dbReference>
<dbReference type="Gene3D" id="1.25.40.10">
    <property type="entry name" value="Tetratricopeptide repeat domain"/>
    <property type="match status" value="1"/>
</dbReference>
<feature type="region of interest" description="Disordered" evidence="1">
    <location>
        <begin position="117"/>
        <end position="148"/>
    </location>
</feature>
<dbReference type="SMART" id="SM01043">
    <property type="entry name" value="BTAD"/>
    <property type="match status" value="1"/>
</dbReference>
<feature type="transmembrane region" description="Helical" evidence="2">
    <location>
        <begin position="92"/>
        <end position="113"/>
    </location>
</feature>
<keyword evidence="2" id="KW-0812">Transmembrane</keyword>
<evidence type="ECO:0000256" key="2">
    <source>
        <dbReference type="SAM" id="Phobius"/>
    </source>
</evidence>
<keyword evidence="2" id="KW-1133">Transmembrane helix</keyword>
<name>A0A919SIG1_9ACTN</name>
<dbReference type="EMBL" id="BOQL01000039">
    <property type="protein sequence ID" value="GIM72107.1"/>
    <property type="molecule type" value="Genomic_DNA"/>
</dbReference>
<evidence type="ECO:0000313" key="4">
    <source>
        <dbReference type="EMBL" id="GIM72107.1"/>
    </source>
</evidence>
<comment type="caution">
    <text evidence="4">The sequence shown here is derived from an EMBL/GenBank/DDBJ whole genome shotgun (WGS) entry which is preliminary data.</text>
</comment>
<organism evidence="4 5">
    <name type="scientific">Actinoplanes auranticolor</name>
    <dbReference type="NCBI Taxonomy" id="47988"/>
    <lineage>
        <taxon>Bacteria</taxon>
        <taxon>Bacillati</taxon>
        <taxon>Actinomycetota</taxon>
        <taxon>Actinomycetes</taxon>
        <taxon>Micromonosporales</taxon>
        <taxon>Micromonosporaceae</taxon>
        <taxon>Actinoplanes</taxon>
    </lineage>
</organism>
<dbReference type="SUPFAM" id="SSF48452">
    <property type="entry name" value="TPR-like"/>
    <property type="match status" value="1"/>
</dbReference>
<dbReference type="PANTHER" id="PTHR35807">
    <property type="entry name" value="TRANSCRIPTIONAL REGULATOR REDD-RELATED"/>
    <property type="match status" value="1"/>
</dbReference>
<evidence type="ECO:0000259" key="3">
    <source>
        <dbReference type="SMART" id="SM01043"/>
    </source>
</evidence>
<gene>
    <name evidence="4" type="ORF">Aau02nite_49240</name>
</gene>
<dbReference type="AlphaFoldDB" id="A0A919SIG1"/>
<sequence>MVMRWVNRLATALIVLVVVAGPPLLAGIWLQHWWQAPTRAQVEAWVEQPLTAGTIIAGCVAVAGLAWLLLLTHLTRRALRGLRRRLRRLRHLPVPTPAQMTASSMAGVAAFTLPAATTGHPQPLPAATDTSQPSDPTRFDNHADRSAQAQPVGVALPGGGWIPYHTAAAITALAAAFWLQRRRHYRPDPRQPRDHHNDPDLQPLPGTVATVAAALTDDTIGPDHAPLPLRAQRLPEGILLLTGPGASASARGLIVEAALSSTFTVAMRPDDLGTLLPPGAPATPTLAQLTTGTGAHTAARTIIVLSDDSRVATHRWHVSTDGTATGPDLTEPRRLCSLDQQTTADLLTLIRRSQQPPPSATPRAETVPKRPPALEAEPAVATGARLTLLGGCDLTVAGEMVHPRRMAGLQILAYLAIHSDGATRSELIRAIWPHLSPSTITQRLHTTLTDLRQQLRPLLGEDPITRNDDRYRLNTRAIGTDLQTWRTAVSVMTHAVGLNQLEQACRAVIDTYRGEIAAGHTWDWLTPVREQTRRTVIDAYATLAEHTDPDEALALLHRAISIDPYNEALHHQAGNLMHAGGDHAGAAELIKRLHQRIAARDQVQR</sequence>
<proteinExistence type="predicted"/>
<feature type="compositionally biased region" description="Basic and acidic residues" evidence="1">
    <location>
        <begin position="186"/>
        <end position="199"/>
    </location>
</feature>
<evidence type="ECO:0000256" key="1">
    <source>
        <dbReference type="SAM" id="MobiDB-lite"/>
    </source>
</evidence>